<proteinExistence type="predicted"/>
<dbReference type="SUPFAM" id="SSF56112">
    <property type="entry name" value="Protein kinase-like (PK-like)"/>
    <property type="match status" value="1"/>
</dbReference>
<dbReference type="InterPro" id="IPR011009">
    <property type="entry name" value="Kinase-like_dom_sf"/>
</dbReference>
<dbReference type="Gene3D" id="3.90.1200.10">
    <property type="match status" value="1"/>
</dbReference>
<dbReference type="Proteomes" id="UP001501266">
    <property type="component" value="Unassembled WGS sequence"/>
</dbReference>
<dbReference type="RefSeq" id="WP_343919755.1">
    <property type="nucleotide sequence ID" value="NZ_BAAAKK010000005.1"/>
</dbReference>
<evidence type="ECO:0000313" key="3">
    <source>
        <dbReference type="Proteomes" id="UP001501266"/>
    </source>
</evidence>
<protein>
    <recommendedName>
        <fullName evidence="1">Aminoglycoside phosphotransferase domain-containing protein</fullName>
    </recommendedName>
</protein>
<gene>
    <name evidence="2" type="ORF">GCM10009640_18820</name>
</gene>
<evidence type="ECO:0000259" key="1">
    <source>
        <dbReference type="Pfam" id="PF01636"/>
    </source>
</evidence>
<sequence length="407" mass="43359">MLVDATGALPTLPAAVDDDRALAEVLSSVGADIPVAPTARLADGRLVHVVGMRGIGAPGRFVAPGSLPDPELARVVERAIAELGPAGMPERRPDWFQPGWFDLVEAWIDVVLAPTGRRRTGPVEPFKLWSLAAVVRVPADGGVLWCEAACEHFRTEPRIYAEVARLLPALVPQVVAIEATEGWVLMEPMTGVEATEQAPGTALELARRWAAAQLACVARVPELLAAGLERRGVDETIDAFRRLLDESPELALLSAEELDAARAAADRAVLLTRECWKAGIPETLAHGDLHLGNVAWDGETLRIFDWTDGCVSHPFLDAVHLARSADPKAAAAAIAAYADVWRSALPHVDVDRVLALAPLADLVFQTVTFERIAAATEPQSAWELGGVVARNLRLLPGAVAAVDTSAV</sequence>
<comment type="caution">
    <text evidence="2">The sequence shown here is derived from an EMBL/GenBank/DDBJ whole genome shotgun (WGS) entry which is preliminary data.</text>
</comment>
<accession>A0ABN1YVU6</accession>
<dbReference type="InterPro" id="IPR002575">
    <property type="entry name" value="Aminoglycoside_PTrfase"/>
</dbReference>
<name>A0ABN1YVU6_9MICO</name>
<organism evidence="2 3">
    <name type="scientific">Agrococcus citreus</name>
    <dbReference type="NCBI Taxonomy" id="84643"/>
    <lineage>
        <taxon>Bacteria</taxon>
        <taxon>Bacillati</taxon>
        <taxon>Actinomycetota</taxon>
        <taxon>Actinomycetes</taxon>
        <taxon>Micrococcales</taxon>
        <taxon>Microbacteriaceae</taxon>
        <taxon>Agrococcus</taxon>
    </lineage>
</organism>
<dbReference type="EMBL" id="BAAAKK010000005">
    <property type="protein sequence ID" value="GAA1423866.1"/>
    <property type="molecule type" value="Genomic_DNA"/>
</dbReference>
<dbReference type="Pfam" id="PF01636">
    <property type="entry name" value="APH"/>
    <property type="match status" value="1"/>
</dbReference>
<evidence type="ECO:0000313" key="2">
    <source>
        <dbReference type="EMBL" id="GAA1423866.1"/>
    </source>
</evidence>
<keyword evidence="3" id="KW-1185">Reference proteome</keyword>
<feature type="domain" description="Aminoglycoside phosphotransferase" evidence="1">
    <location>
        <begin position="154"/>
        <end position="344"/>
    </location>
</feature>
<reference evidence="2 3" key="1">
    <citation type="journal article" date="2019" name="Int. J. Syst. Evol. Microbiol.">
        <title>The Global Catalogue of Microorganisms (GCM) 10K type strain sequencing project: providing services to taxonomists for standard genome sequencing and annotation.</title>
        <authorList>
            <consortium name="The Broad Institute Genomics Platform"/>
            <consortium name="The Broad Institute Genome Sequencing Center for Infectious Disease"/>
            <person name="Wu L."/>
            <person name="Ma J."/>
        </authorList>
    </citation>
    <scope>NUCLEOTIDE SEQUENCE [LARGE SCALE GENOMIC DNA]</scope>
    <source>
        <strain evidence="2 3">JCM 12398</strain>
    </source>
</reference>